<protein>
    <submittedName>
        <fullName evidence="2">Uncharacterized protein</fullName>
    </submittedName>
</protein>
<keyword evidence="1" id="KW-0812">Transmembrane</keyword>
<evidence type="ECO:0000256" key="1">
    <source>
        <dbReference type="SAM" id="Phobius"/>
    </source>
</evidence>
<keyword evidence="1" id="KW-1133">Transmembrane helix</keyword>
<sequence length="733" mass="81569">NSSTRSWSFDTSVPTIDLTENFFNRNNFSLLPQYFDTIDINITITDDALFGFLFNMTNISQVLLNFSTESLSGTSFNFNTTLNISALETGIYNITVTASDSHTANAIDNYDITTKDKQIIFDTAEGNRITISSDLAAVTNYKKLTDRYSFDYDFGTILTPQKVFTITSDRKITYLPDSIYTAHFVVWNNEQKQGNWIDFEGGGIPSIRKVNDYNYEITFPSLSNQITFNSIGGLNVLTENFEWYRGITNTTESGSLPVFNTTITLNITNHSSITSINAELIYDGVLFTSPNITGFPESILFEQNVTSATGNITYDWNVTVTQGDGNLSDFFVTAKHIISEFGIDNCSSFSEPAFTIFLRDEETNELIIGNGTFTFDYHPDINPTDTKQLSLQMTQRNNFSFCKSDASFNPAGDMSHTFSASTYETRGFSRVDEPFTGNFTAFLLKTSTTVQTVLFTLVDSGLARIEGATMAFHRILNDVVTNVAQEQSDFAGQVSTNLDSIITYSINITHPNFPLKEFNLKPVLSTYTIKLTTEGEILYQNAYAGLRYKIEPTGKLFNISDEFQNFTFTIEGSNLEFWGINFTRHDFECNPANCQAISTSSTGGSVTLGIKLNETGRFWTTLFFKKTGEDLVLINTWPNDGVVFSVATRSLIQLMQEIKDNTSENVRTVFAALIVVIIIAIATTLGIAGWPLAAIASLITIVLSLPNIAFINPIFGFFIASAGLVMYAFSQRV</sequence>
<name>A0A0F9LDB4_9ZZZZ</name>
<feature type="transmembrane region" description="Helical" evidence="1">
    <location>
        <begin position="669"/>
        <end position="702"/>
    </location>
</feature>
<gene>
    <name evidence="2" type="ORF">LCGC14_1228410</name>
</gene>
<keyword evidence="1" id="KW-0472">Membrane</keyword>
<comment type="caution">
    <text evidence="2">The sequence shown here is derived from an EMBL/GenBank/DDBJ whole genome shotgun (WGS) entry which is preliminary data.</text>
</comment>
<reference evidence="2" key="1">
    <citation type="journal article" date="2015" name="Nature">
        <title>Complex archaea that bridge the gap between prokaryotes and eukaryotes.</title>
        <authorList>
            <person name="Spang A."/>
            <person name="Saw J.H."/>
            <person name="Jorgensen S.L."/>
            <person name="Zaremba-Niedzwiedzka K."/>
            <person name="Martijn J."/>
            <person name="Lind A.E."/>
            <person name="van Eijk R."/>
            <person name="Schleper C."/>
            <person name="Guy L."/>
            <person name="Ettema T.J."/>
        </authorList>
    </citation>
    <scope>NUCLEOTIDE SEQUENCE</scope>
</reference>
<proteinExistence type="predicted"/>
<accession>A0A0F9LDB4</accession>
<organism evidence="2">
    <name type="scientific">marine sediment metagenome</name>
    <dbReference type="NCBI Taxonomy" id="412755"/>
    <lineage>
        <taxon>unclassified sequences</taxon>
        <taxon>metagenomes</taxon>
        <taxon>ecological metagenomes</taxon>
    </lineage>
</organism>
<feature type="non-terminal residue" evidence="2">
    <location>
        <position position="1"/>
    </location>
</feature>
<dbReference type="EMBL" id="LAZR01006530">
    <property type="protein sequence ID" value="KKM91453.1"/>
    <property type="molecule type" value="Genomic_DNA"/>
</dbReference>
<feature type="transmembrane region" description="Helical" evidence="1">
    <location>
        <begin position="708"/>
        <end position="729"/>
    </location>
</feature>
<dbReference type="AlphaFoldDB" id="A0A0F9LDB4"/>
<evidence type="ECO:0000313" key="2">
    <source>
        <dbReference type="EMBL" id="KKM91453.1"/>
    </source>
</evidence>